<reference evidence="1 2" key="1">
    <citation type="submission" date="2020-05" db="EMBL/GenBank/DDBJ databases">
        <authorList>
            <person name="Campoy J."/>
            <person name="Schneeberger K."/>
            <person name="Spophaly S."/>
        </authorList>
    </citation>
    <scope>NUCLEOTIDE SEQUENCE [LARGE SCALE GENOMIC DNA]</scope>
    <source>
        <strain evidence="1">PruArmRojPasFocal</strain>
    </source>
</reference>
<dbReference type="EMBL" id="CAEKDK010000004">
    <property type="protein sequence ID" value="CAB4276708.1"/>
    <property type="molecule type" value="Genomic_DNA"/>
</dbReference>
<gene>
    <name evidence="1" type="ORF">CURHAP_LOCUS25936</name>
</gene>
<dbReference type="AlphaFoldDB" id="A0A6J5URT8"/>
<proteinExistence type="predicted"/>
<evidence type="ECO:0000313" key="1">
    <source>
        <dbReference type="EMBL" id="CAB4276708.1"/>
    </source>
</evidence>
<name>A0A6J5URT8_PRUAR</name>
<sequence>MASGERGRWSGTVFKVVGVRSDLDMEEDKSGWRYAEEMVATGWEVVVGDGEGLGCDGSGAVRGSMLGVVDRVLLMYIY</sequence>
<organism evidence="1 2">
    <name type="scientific">Prunus armeniaca</name>
    <name type="common">Apricot</name>
    <name type="synonym">Armeniaca vulgaris</name>
    <dbReference type="NCBI Taxonomy" id="36596"/>
    <lineage>
        <taxon>Eukaryota</taxon>
        <taxon>Viridiplantae</taxon>
        <taxon>Streptophyta</taxon>
        <taxon>Embryophyta</taxon>
        <taxon>Tracheophyta</taxon>
        <taxon>Spermatophyta</taxon>
        <taxon>Magnoliopsida</taxon>
        <taxon>eudicotyledons</taxon>
        <taxon>Gunneridae</taxon>
        <taxon>Pentapetalae</taxon>
        <taxon>rosids</taxon>
        <taxon>fabids</taxon>
        <taxon>Rosales</taxon>
        <taxon>Rosaceae</taxon>
        <taxon>Amygdaloideae</taxon>
        <taxon>Amygdaleae</taxon>
        <taxon>Prunus</taxon>
    </lineage>
</organism>
<accession>A0A6J5URT8</accession>
<dbReference type="Proteomes" id="UP000507222">
    <property type="component" value="Unassembled WGS sequence"/>
</dbReference>
<evidence type="ECO:0000313" key="2">
    <source>
        <dbReference type="Proteomes" id="UP000507222"/>
    </source>
</evidence>
<protein>
    <submittedName>
        <fullName evidence="1">Uncharacterized protein</fullName>
    </submittedName>
</protein>